<dbReference type="EMBL" id="GBXM01086181">
    <property type="protein sequence ID" value="JAH22396.1"/>
    <property type="molecule type" value="Transcribed_RNA"/>
</dbReference>
<reference evidence="1" key="1">
    <citation type="submission" date="2014-11" db="EMBL/GenBank/DDBJ databases">
        <authorList>
            <person name="Amaro Gonzalez C."/>
        </authorList>
    </citation>
    <scope>NUCLEOTIDE SEQUENCE</scope>
</reference>
<accession>A0A0E9QZP5</accession>
<evidence type="ECO:0000313" key="1">
    <source>
        <dbReference type="EMBL" id="JAH22396.1"/>
    </source>
</evidence>
<protein>
    <submittedName>
        <fullName evidence="1">Uncharacterized protein</fullName>
    </submittedName>
</protein>
<sequence>MFIGYYYLDFLDVITEVFLLTFSSFKHTWEPVH</sequence>
<dbReference type="AlphaFoldDB" id="A0A0E9QZP5"/>
<name>A0A0E9QZP5_ANGAN</name>
<reference evidence="1" key="2">
    <citation type="journal article" date="2015" name="Fish Shellfish Immunol.">
        <title>Early steps in the European eel (Anguilla anguilla)-Vibrio vulnificus interaction in the gills: Role of the RtxA13 toxin.</title>
        <authorList>
            <person name="Callol A."/>
            <person name="Pajuelo D."/>
            <person name="Ebbesson L."/>
            <person name="Teles M."/>
            <person name="MacKenzie S."/>
            <person name="Amaro C."/>
        </authorList>
    </citation>
    <scope>NUCLEOTIDE SEQUENCE</scope>
</reference>
<organism evidence="1">
    <name type="scientific">Anguilla anguilla</name>
    <name type="common">European freshwater eel</name>
    <name type="synonym">Muraena anguilla</name>
    <dbReference type="NCBI Taxonomy" id="7936"/>
    <lineage>
        <taxon>Eukaryota</taxon>
        <taxon>Metazoa</taxon>
        <taxon>Chordata</taxon>
        <taxon>Craniata</taxon>
        <taxon>Vertebrata</taxon>
        <taxon>Euteleostomi</taxon>
        <taxon>Actinopterygii</taxon>
        <taxon>Neopterygii</taxon>
        <taxon>Teleostei</taxon>
        <taxon>Anguilliformes</taxon>
        <taxon>Anguillidae</taxon>
        <taxon>Anguilla</taxon>
    </lineage>
</organism>
<proteinExistence type="predicted"/>